<dbReference type="Gene3D" id="2.60.120.260">
    <property type="entry name" value="Galactose-binding domain-like"/>
    <property type="match status" value="1"/>
</dbReference>
<dbReference type="AlphaFoldDB" id="K3WAE7"/>
<evidence type="ECO:0000256" key="1">
    <source>
        <dbReference type="ARBA" id="ARBA00001412"/>
    </source>
</evidence>
<dbReference type="EMBL" id="GL376634">
    <property type="status" value="NOT_ANNOTATED_CDS"/>
    <property type="molecule type" value="Genomic_DNA"/>
</dbReference>
<evidence type="ECO:0000256" key="9">
    <source>
        <dbReference type="SAM" id="Phobius"/>
    </source>
</evidence>
<dbReference type="eggNOG" id="KOG0496">
    <property type="taxonomic scope" value="Eukaryota"/>
</dbReference>
<evidence type="ECO:0000256" key="2">
    <source>
        <dbReference type="ARBA" id="ARBA00009809"/>
    </source>
</evidence>
<keyword evidence="4" id="KW-0732">Signal</keyword>
<dbReference type="Gene3D" id="3.20.20.80">
    <property type="entry name" value="Glycosidases"/>
    <property type="match status" value="1"/>
</dbReference>
<feature type="domain" description="Glycoside hydrolase 35 catalytic" evidence="10">
    <location>
        <begin position="133"/>
        <end position="426"/>
    </location>
</feature>
<keyword evidence="9" id="KW-0812">Transmembrane</keyword>
<dbReference type="PANTHER" id="PTHR23421">
    <property type="entry name" value="BETA-GALACTOSIDASE RELATED"/>
    <property type="match status" value="1"/>
</dbReference>
<dbReference type="HOGENOM" id="CLU_007853_6_0_1"/>
<dbReference type="InterPro" id="IPR001944">
    <property type="entry name" value="Glycoside_Hdrlase_35"/>
</dbReference>
<dbReference type="VEuPathDB" id="FungiDB:PYU1_G001936"/>
<dbReference type="Pfam" id="PF01301">
    <property type="entry name" value="Glyco_hydro_35"/>
    <property type="match status" value="1"/>
</dbReference>
<comment type="similarity">
    <text evidence="2 8">Belongs to the glycosyl hydrolase 35 family.</text>
</comment>
<reference evidence="12" key="3">
    <citation type="submission" date="2015-02" db="UniProtKB">
        <authorList>
            <consortium name="EnsemblProtists"/>
        </authorList>
    </citation>
    <scope>IDENTIFICATION</scope>
    <source>
        <strain evidence="12">DAOM BR144</strain>
    </source>
</reference>
<evidence type="ECO:0000256" key="4">
    <source>
        <dbReference type="ARBA" id="ARBA00022729"/>
    </source>
</evidence>
<dbReference type="SUPFAM" id="SSF51445">
    <property type="entry name" value="(Trans)glycosidases"/>
    <property type="match status" value="1"/>
</dbReference>
<dbReference type="Pfam" id="PF21467">
    <property type="entry name" value="BetaGal_gal-bd"/>
    <property type="match status" value="1"/>
</dbReference>
<evidence type="ECO:0000256" key="7">
    <source>
        <dbReference type="RuleBase" id="RU000675"/>
    </source>
</evidence>
<keyword evidence="6 7" id="KW-0326">Glycosidase</keyword>
<dbReference type="InterPro" id="IPR008979">
    <property type="entry name" value="Galactose-bd-like_sf"/>
</dbReference>
<dbReference type="EnsemblProtists" id="PYU1_T001938">
    <property type="protein sequence ID" value="PYU1_T001938"/>
    <property type="gene ID" value="PYU1_G001936"/>
</dbReference>
<dbReference type="Proteomes" id="UP000019132">
    <property type="component" value="Unassembled WGS sequence"/>
</dbReference>
<feature type="transmembrane region" description="Helical" evidence="9">
    <location>
        <begin position="49"/>
        <end position="67"/>
    </location>
</feature>
<dbReference type="InterPro" id="IPR048913">
    <property type="entry name" value="BetaGal_gal-bd"/>
</dbReference>
<accession>K3WAE7</accession>
<dbReference type="OMA" id="MWGDLIQ"/>
<evidence type="ECO:0000313" key="13">
    <source>
        <dbReference type="Proteomes" id="UP000019132"/>
    </source>
</evidence>
<keyword evidence="9" id="KW-1133">Transmembrane helix</keyword>
<evidence type="ECO:0000256" key="5">
    <source>
        <dbReference type="ARBA" id="ARBA00022801"/>
    </source>
</evidence>
<protein>
    <recommendedName>
        <fullName evidence="3 7">Beta-galactosidase</fullName>
        <ecNumber evidence="3 7">3.2.1.23</ecNumber>
    </recommendedName>
</protein>
<dbReference type="SUPFAM" id="SSF49785">
    <property type="entry name" value="Galactose-binding domain-like"/>
    <property type="match status" value="2"/>
</dbReference>
<dbReference type="PROSITE" id="PS01182">
    <property type="entry name" value="GLYCOSYL_HYDROL_F35"/>
    <property type="match status" value="1"/>
</dbReference>
<evidence type="ECO:0000259" key="10">
    <source>
        <dbReference type="Pfam" id="PF01301"/>
    </source>
</evidence>
<proteinExistence type="inferred from homology"/>
<dbReference type="InterPro" id="IPR017853">
    <property type="entry name" value="GH"/>
</dbReference>
<keyword evidence="9" id="KW-0472">Membrane</keyword>
<keyword evidence="5 7" id="KW-0378">Hydrolase</keyword>
<name>K3WAE7_GLOUD</name>
<dbReference type="PRINTS" id="PR00742">
    <property type="entry name" value="GLHYDRLASE35"/>
</dbReference>
<dbReference type="InterPro" id="IPR019801">
    <property type="entry name" value="Glyco_hydro_35_CS"/>
</dbReference>
<dbReference type="InParanoid" id="K3WAE7"/>
<keyword evidence="13" id="KW-1185">Reference proteome</keyword>
<evidence type="ECO:0000256" key="8">
    <source>
        <dbReference type="RuleBase" id="RU003679"/>
    </source>
</evidence>
<reference evidence="13" key="2">
    <citation type="submission" date="2010-04" db="EMBL/GenBank/DDBJ databases">
        <authorList>
            <person name="Buell R."/>
            <person name="Hamilton J."/>
            <person name="Hostetler J."/>
        </authorList>
    </citation>
    <scope>NUCLEOTIDE SEQUENCE [LARGE SCALE GENOMIC DNA]</scope>
    <source>
        <strain evidence="13">DAOM:BR144</strain>
    </source>
</reference>
<dbReference type="GO" id="GO:0005975">
    <property type="term" value="P:carbohydrate metabolic process"/>
    <property type="evidence" value="ECO:0007669"/>
    <property type="project" value="InterPro"/>
</dbReference>
<dbReference type="STRING" id="431595.K3WAE7"/>
<evidence type="ECO:0000259" key="11">
    <source>
        <dbReference type="Pfam" id="PF21467"/>
    </source>
</evidence>
<comment type="catalytic activity">
    <reaction evidence="1 7">
        <text>Hydrolysis of terminal non-reducing beta-D-galactose residues in beta-D-galactosides.</text>
        <dbReference type="EC" id="3.2.1.23"/>
    </reaction>
</comment>
<dbReference type="EC" id="3.2.1.23" evidence="3 7"/>
<evidence type="ECO:0000256" key="6">
    <source>
        <dbReference type="ARBA" id="ARBA00023295"/>
    </source>
</evidence>
<dbReference type="InterPro" id="IPR031330">
    <property type="entry name" value="Gly_Hdrlase_35_cat"/>
</dbReference>
<dbReference type="GO" id="GO:0004565">
    <property type="term" value="F:beta-galactosidase activity"/>
    <property type="evidence" value="ECO:0007669"/>
    <property type="project" value="UniProtKB-EC"/>
</dbReference>
<dbReference type="FunFam" id="3.20.20.80:FF:000006">
    <property type="entry name" value="Beta-galactosidase"/>
    <property type="match status" value="1"/>
</dbReference>
<organism evidence="12 13">
    <name type="scientific">Globisporangium ultimum (strain ATCC 200006 / CBS 805.95 / DAOM BR144)</name>
    <name type="common">Pythium ultimum</name>
    <dbReference type="NCBI Taxonomy" id="431595"/>
    <lineage>
        <taxon>Eukaryota</taxon>
        <taxon>Sar</taxon>
        <taxon>Stramenopiles</taxon>
        <taxon>Oomycota</taxon>
        <taxon>Peronosporomycetes</taxon>
        <taxon>Pythiales</taxon>
        <taxon>Pythiaceae</taxon>
        <taxon>Globisporangium</taxon>
    </lineage>
</organism>
<feature type="domain" description="Beta-galactosidase galactose-binding" evidence="11">
    <location>
        <begin position="592"/>
        <end position="663"/>
    </location>
</feature>
<reference evidence="13" key="1">
    <citation type="journal article" date="2010" name="Genome Biol.">
        <title>Genome sequence of the necrotrophic plant pathogen Pythium ultimum reveals original pathogenicity mechanisms and effector repertoire.</title>
        <authorList>
            <person name="Levesque C.A."/>
            <person name="Brouwer H."/>
            <person name="Cano L."/>
            <person name="Hamilton J.P."/>
            <person name="Holt C."/>
            <person name="Huitema E."/>
            <person name="Raffaele S."/>
            <person name="Robideau G.P."/>
            <person name="Thines M."/>
            <person name="Win J."/>
            <person name="Zerillo M.M."/>
            <person name="Beakes G.W."/>
            <person name="Boore J.L."/>
            <person name="Busam D."/>
            <person name="Dumas B."/>
            <person name="Ferriera S."/>
            <person name="Fuerstenberg S.I."/>
            <person name="Gachon C.M."/>
            <person name="Gaulin E."/>
            <person name="Govers F."/>
            <person name="Grenville-Briggs L."/>
            <person name="Horner N."/>
            <person name="Hostetler J."/>
            <person name="Jiang R.H."/>
            <person name="Johnson J."/>
            <person name="Krajaejun T."/>
            <person name="Lin H."/>
            <person name="Meijer H.J."/>
            <person name="Moore B."/>
            <person name="Morris P."/>
            <person name="Phuntmart V."/>
            <person name="Puiu D."/>
            <person name="Shetty J."/>
            <person name="Stajich J.E."/>
            <person name="Tripathy S."/>
            <person name="Wawra S."/>
            <person name="van West P."/>
            <person name="Whitty B.R."/>
            <person name="Coutinho P.M."/>
            <person name="Henrissat B."/>
            <person name="Martin F."/>
            <person name="Thomas P.D."/>
            <person name="Tyler B.M."/>
            <person name="De Vries R.P."/>
            <person name="Kamoun S."/>
            <person name="Yandell M."/>
            <person name="Tisserat N."/>
            <person name="Buell C.R."/>
        </authorList>
    </citation>
    <scope>NUCLEOTIDE SEQUENCE</scope>
    <source>
        <strain evidence="13">DAOM:BR144</strain>
    </source>
</reference>
<sequence>MGRTTFSVDDERDDLRTLLVDVGDEFADDALDSLVRAKKKSKKRWIRRADAVCLAIVGFAACYVMIWQPPVRQENPFLITQHPQQHQGKIPSQGAAQGSKEYGDNSAKYMMYADIDQEKRMHGYSVTYTERGFEIDGQRTLLIGGSIHYPRSTPRMWRDLLLKAKDDGLNHIQMYVFWNLHEQERDVYDFSGDKNITKFYELAAEMGMFLHVRFGPYVCAEWDNGGLPVWLNWIPNMKVRSNNGPWKAEMERFVRKMVDIARPFMASKGGPIILAQIENEFTMDDPEYIEWCGKLVNDLDTSIPWVMCNGKSAPNTILACNANDCIDFARNQTRDRPAEPLIWTENEGWYQKWAEEKPSNAITPPPDQRSASDVSYAVARWFAVGGAAQNYYMYHGGNNYGRSASAGVTTMKSILKRAPMEQLRVTRDKTDYLAYETTFRLDKPPVAGKPTTLRFTSCEANAFMVFLNHRFVGDQYLGYPGENCSMEFEMNLPVQAIEKEKSFRKHHHLTLLSVSLGIHSLGHDHKKGLTGAVRINDDLDLVGGHGEWKMLPGLVGEQLELFDPQWIGSVEWKPVQQEESVVDEDPNRFPVMTWYKTNFLLPEPDEPSPIAPVEEVSSILLDCNGLTRGRAYVNGHDLGRYWMIRGANDQFVQRYYHIPTEWLYMDNATPNLLVIFDELGGTVSGVRVVLSTMVEAEEANRAPVSISATPTIKAT</sequence>
<evidence type="ECO:0000256" key="3">
    <source>
        <dbReference type="ARBA" id="ARBA00012756"/>
    </source>
</evidence>
<evidence type="ECO:0000313" key="12">
    <source>
        <dbReference type="EnsemblProtists" id="PYU1_T001938"/>
    </source>
</evidence>